<dbReference type="RefSeq" id="WP_213004388.1">
    <property type="nucleotide sequence ID" value="NZ_BOQN01000002.1"/>
</dbReference>
<dbReference type="CDD" id="cd16936">
    <property type="entry name" value="HATPase_RsbW-like"/>
    <property type="match status" value="1"/>
</dbReference>
<accession>A0A919T5S9</accession>
<dbReference type="GO" id="GO:0004674">
    <property type="term" value="F:protein serine/threonine kinase activity"/>
    <property type="evidence" value="ECO:0007669"/>
    <property type="project" value="UniProtKB-KW"/>
</dbReference>
<dbReference type="SUPFAM" id="SSF55874">
    <property type="entry name" value="ATPase domain of HSP90 chaperone/DNA topoisomerase II/histidine kinase"/>
    <property type="match status" value="1"/>
</dbReference>
<gene>
    <name evidence="4" type="ORF">Ato02nite_001980</name>
</gene>
<feature type="domain" description="MEDS" evidence="3">
    <location>
        <begin position="14"/>
        <end position="157"/>
    </location>
</feature>
<dbReference type="InterPro" id="IPR003594">
    <property type="entry name" value="HATPase_dom"/>
</dbReference>
<keyword evidence="1" id="KW-0808">Transferase</keyword>
<sequence>MRTGAAAGHVGYYHEAACYGSDDELLALALPFLLDGVAAGEPAVVSLGEHGAEVLRAALPAGSGVTFLTGGTIYARPAAAIRAYRKLLADYVAGGATQIRIMGEVWPGNVGVTWGSWARYESAINHAYDDFPLWSMCAYDTRRVPEHAVADVLRTHPRSAMPDGRHVANTGYTEPTLYLGESHEPVPDPLQHTEPQVDLVDPALSEARAAVRAADHGHLPADEVDDFVVAVSEAVANAQLHGRGPVRMRLWSGTDRIVATVTDAGAGPKDPFTGLVPVGDGAAGGLGLWIAHQTCNHVVLHRHADGFTIRLTAGNPQH</sequence>
<dbReference type="PANTHER" id="PTHR35526">
    <property type="entry name" value="ANTI-SIGMA-F FACTOR RSBW-RELATED"/>
    <property type="match status" value="1"/>
</dbReference>
<evidence type="ECO:0000259" key="2">
    <source>
        <dbReference type="Pfam" id="PF13581"/>
    </source>
</evidence>
<dbReference type="Proteomes" id="UP000677082">
    <property type="component" value="Unassembled WGS sequence"/>
</dbReference>
<name>A0A919T5S9_9ACTN</name>
<dbReference type="NCBIfam" id="NF041045">
    <property type="entry name" value="RsbA_anti_sig"/>
    <property type="match status" value="1"/>
</dbReference>
<protein>
    <submittedName>
        <fullName evidence="4">Anti-sigma regulatory factor</fullName>
    </submittedName>
</protein>
<dbReference type="InterPro" id="IPR036890">
    <property type="entry name" value="HATPase_C_sf"/>
</dbReference>
<dbReference type="Gene3D" id="3.30.565.10">
    <property type="entry name" value="Histidine kinase-like ATPase, C-terminal domain"/>
    <property type="match status" value="1"/>
</dbReference>
<evidence type="ECO:0000313" key="4">
    <source>
        <dbReference type="EMBL" id="GIM88405.1"/>
    </source>
</evidence>
<proteinExistence type="predicted"/>
<dbReference type="AlphaFoldDB" id="A0A919T5S9"/>
<keyword evidence="5" id="KW-1185">Reference proteome</keyword>
<feature type="domain" description="Histidine kinase/HSP90-like ATPase" evidence="2">
    <location>
        <begin position="204"/>
        <end position="312"/>
    </location>
</feature>
<keyword evidence="1" id="KW-0418">Kinase</keyword>
<dbReference type="InterPro" id="IPR047718">
    <property type="entry name" value="RsbA-like_anti_sig"/>
</dbReference>
<evidence type="ECO:0000256" key="1">
    <source>
        <dbReference type="ARBA" id="ARBA00022527"/>
    </source>
</evidence>
<dbReference type="Pfam" id="PF14417">
    <property type="entry name" value="MEDS"/>
    <property type="match status" value="1"/>
</dbReference>
<evidence type="ECO:0000313" key="5">
    <source>
        <dbReference type="Proteomes" id="UP000677082"/>
    </source>
</evidence>
<dbReference type="EMBL" id="BOQN01000002">
    <property type="protein sequence ID" value="GIM88405.1"/>
    <property type="molecule type" value="Genomic_DNA"/>
</dbReference>
<dbReference type="Pfam" id="PF13581">
    <property type="entry name" value="HATPase_c_2"/>
    <property type="match status" value="1"/>
</dbReference>
<dbReference type="InterPro" id="IPR025847">
    <property type="entry name" value="MEDS_domain"/>
</dbReference>
<comment type="caution">
    <text evidence="4">The sequence shown here is derived from an EMBL/GenBank/DDBJ whole genome shotgun (WGS) entry which is preliminary data.</text>
</comment>
<keyword evidence="1" id="KW-0723">Serine/threonine-protein kinase</keyword>
<dbReference type="PANTHER" id="PTHR35526:SF3">
    <property type="entry name" value="ANTI-SIGMA-F FACTOR RSBW"/>
    <property type="match status" value="1"/>
</dbReference>
<dbReference type="InterPro" id="IPR050267">
    <property type="entry name" value="Anti-sigma-factor_SerPK"/>
</dbReference>
<reference evidence="4 5" key="1">
    <citation type="submission" date="2021-03" db="EMBL/GenBank/DDBJ databases">
        <title>Whole genome shotgun sequence of Actinoplanes toevensis NBRC 105298.</title>
        <authorList>
            <person name="Komaki H."/>
            <person name="Tamura T."/>
        </authorList>
    </citation>
    <scope>NUCLEOTIDE SEQUENCE [LARGE SCALE GENOMIC DNA]</scope>
    <source>
        <strain evidence="4 5">NBRC 105298</strain>
    </source>
</reference>
<evidence type="ECO:0000259" key="3">
    <source>
        <dbReference type="Pfam" id="PF14417"/>
    </source>
</evidence>
<organism evidence="4 5">
    <name type="scientific">Paractinoplanes toevensis</name>
    <dbReference type="NCBI Taxonomy" id="571911"/>
    <lineage>
        <taxon>Bacteria</taxon>
        <taxon>Bacillati</taxon>
        <taxon>Actinomycetota</taxon>
        <taxon>Actinomycetes</taxon>
        <taxon>Micromonosporales</taxon>
        <taxon>Micromonosporaceae</taxon>
        <taxon>Paractinoplanes</taxon>
    </lineage>
</organism>